<gene>
    <name evidence="7" type="ORF">ACFSSA_04550</name>
</gene>
<dbReference type="InterPro" id="IPR029044">
    <property type="entry name" value="Nucleotide-diphossugar_trans"/>
</dbReference>
<organism evidence="7 8">
    <name type="scientific">Luteolibacter algae</name>
    <dbReference type="NCBI Taxonomy" id="454151"/>
    <lineage>
        <taxon>Bacteria</taxon>
        <taxon>Pseudomonadati</taxon>
        <taxon>Verrucomicrobiota</taxon>
        <taxon>Verrucomicrobiia</taxon>
        <taxon>Verrucomicrobiales</taxon>
        <taxon>Verrucomicrobiaceae</taxon>
        <taxon>Luteolibacter</taxon>
    </lineage>
</organism>
<dbReference type="GO" id="GO:0016757">
    <property type="term" value="F:glycosyltransferase activity"/>
    <property type="evidence" value="ECO:0007669"/>
    <property type="project" value="UniProtKB-KW"/>
</dbReference>
<feature type="transmembrane region" description="Helical" evidence="6">
    <location>
        <begin position="6"/>
        <end position="35"/>
    </location>
</feature>
<dbReference type="SUPFAM" id="SSF53448">
    <property type="entry name" value="Nucleotide-diphospho-sugar transferases"/>
    <property type="match status" value="1"/>
</dbReference>
<evidence type="ECO:0000256" key="3">
    <source>
        <dbReference type="ARBA" id="ARBA00022692"/>
    </source>
</evidence>
<keyword evidence="5 6" id="KW-0472">Membrane</keyword>
<dbReference type="RefSeq" id="WP_386818747.1">
    <property type="nucleotide sequence ID" value="NZ_JBHUIT010000003.1"/>
</dbReference>
<accession>A0ABW5D6E7</accession>
<dbReference type="Proteomes" id="UP001597375">
    <property type="component" value="Unassembled WGS sequence"/>
</dbReference>
<dbReference type="PANTHER" id="PTHR32044:SF80">
    <property type="entry name" value="XYLOGLUCAN GLYCOSYLTRANSFERASE 2-RELATED"/>
    <property type="match status" value="1"/>
</dbReference>
<evidence type="ECO:0000313" key="8">
    <source>
        <dbReference type="Proteomes" id="UP001597375"/>
    </source>
</evidence>
<dbReference type="EMBL" id="JBHUIT010000003">
    <property type="protein sequence ID" value="MFD2255939.1"/>
    <property type="molecule type" value="Genomic_DNA"/>
</dbReference>
<comment type="subcellular location">
    <subcellularLocation>
        <location evidence="1">Endomembrane system</location>
    </subcellularLocation>
</comment>
<evidence type="ECO:0000256" key="5">
    <source>
        <dbReference type="ARBA" id="ARBA00023136"/>
    </source>
</evidence>
<feature type="transmembrane region" description="Helical" evidence="6">
    <location>
        <begin position="319"/>
        <end position="342"/>
    </location>
</feature>
<comment type="caution">
    <text evidence="7">The sequence shown here is derived from an EMBL/GenBank/DDBJ whole genome shotgun (WGS) entry which is preliminary data.</text>
</comment>
<feature type="transmembrane region" description="Helical" evidence="6">
    <location>
        <begin position="354"/>
        <end position="381"/>
    </location>
</feature>
<keyword evidence="4 6" id="KW-1133">Transmembrane helix</keyword>
<evidence type="ECO:0000256" key="1">
    <source>
        <dbReference type="ARBA" id="ARBA00004308"/>
    </source>
</evidence>
<keyword evidence="2 7" id="KW-0808">Transferase</keyword>
<reference evidence="8" key="1">
    <citation type="journal article" date="2019" name="Int. J. Syst. Evol. Microbiol.">
        <title>The Global Catalogue of Microorganisms (GCM) 10K type strain sequencing project: providing services to taxonomists for standard genome sequencing and annotation.</title>
        <authorList>
            <consortium name="The Broad Institute Genomics Platform"/>
            <consortium name="The Broad Institute Genome Sequencing Center for Infectious Disease"/>
            <person name="Wu L."/>
            <person name="Ma J."/>
        </authorList>
    </citation>
    <scope>NUCLEOTIDE SEQUENCE [LARGE SCALE GENOMIC DNA]</scope>
    <source>
        <strain evidence="8">CGMCC 4.7106</strain>
    </source>
</reference>
<sequence>MFLEILRIFALCLYVTASLGLIFYGLNSYILLYLYKRRARSTAERQTEQEEQWIKNVADSDLPIVTTQIPLYNELNVAGRVISAVAAFDYPQGKHQIQVLDDSNDETRELVDRLAAELRGKGIWIDVFRRQKRHGYKAGALNDAMPEAKGQFIAIFDSDFIPAPDFLRKMLPHLADQNTALVQARWTHLNREHSLLTRAQSIGIDGHFLIEQTARSANRLFLNFNGTAGVWRRTAIDDAGGWTADTLTEDLDLSYRAQLRGWHLEYVPAVTVPAELPESYTAFKSQQFRWAKGSLQTAIKLLPTVLRSKESLFTKLQSLFHLCHYFAHFLMLLVVLLAYPTFRQIGSASYHPVIVAIFSVPLILATLGPSILYISCQVLLYPKEWPRRVVILPALMLVGFGICISNTRAVFEALLGIKSGFVRTPKSGEVIKKAYRTRSNLLPMLEIGAGFYAAWSIYLLAHYGNLTILPFMSIYFFGFMMVGTSSLREQLRTA</sequence>
<evidence type="ECO:0000313" key="7">
    <source>
        <dbReference type="EMBL" id="MFD2255939.1"/>
    </source>
</evidence>
<evidence type="ECO:0000256" key="2">
    <source>
        <dbReference type="ARBA" id="ARBA00022679"/>
    </source>
</evidence>
<dbReference type="Gene3D" id="3.90.550.10">
    <property type="entry name" value="Spore Coat Polysaccharide Biosynthesis Protein SpsA, Chain A"/>
    <property type="match status" value="1"/>
</dbReference>
<keyword evidence="7" id="KW-0328">Glycosyltransferase</keyword>
<proteinExistence type="predicted"/>
<keyword evidence="8" id="KW-1185">Reference proteome</keyword>
<name>A0ABW5D6E7_9BACT</name>
<evidence type="ECO:0000256" key="4">
    <source>
        <dbReference type="ARBA" id="ARBA00022989"/>
    </source>
</evidence>
<protein>
    <submittedName>
        <fullName evidence="7">Glycosyltransferase</fullName>
        <ecNumber evidence="7">2.4.-.-</ecNumber>
    </submittedName>
</protein>
<evidence type="ECO:0000256" key="6">
    <source>
        <dbReference type="SAM" id="Phobius"/>
    </source>
</evidence>
<dbReference type="Pfam" id="PF13641">
    <property type="entry name" value="Glyco_tranf_2_3"/>
    <property type="match status" value="1"/>
</dbReference>
<dbReference type="PANTHER" id="PTHR32044">
    <property type="entry name" value="GLUCOMANNAN 4-BETA-MANNOSYLTRANSFERASE 9"/>
    <property type="match status" value="1"/>
</dbReference>
<dbReference type="EC" id="2.4.-.-" evidence="7"/>
<feature type="transmembrane region" description="Helical" evidence="6">
    <location>
        <begin position="467"/>
        <end position="487"/>
    </location>
</feature>
<keyword evidence="3 6" id="KW-0812">Transmembrane</keyword>